<evidence type="ECO:0000313" key="4">
    <source>
        <dbReference type="Proteomes" id="UP001301731"/>
    </source>
</evidence>
<evidence type="ECO:0000259" key="2">
    <source>
        <dbReference type="Pfam" id="PF07510"/>
    </source>
</evidence>
<dbReference type="RefSeq" id="WP_318106601.1">
    <property type="nucleotide sequence ID" value="NZ_CP137573.1"/>
</dbReference>
<dbReference type="Pfam" id="PF03235">
    <property type="entry name" value="GmrSD_N"/>
    <property type="match status" value="1"/>
</dbReference>
<proteinExistence type="predicted"/>
<gene>
    <name evidence="3" type="ORF">R2D22_23320</name>
</gene>
<feature type="domain" description="GmrSD restriction endonucleases C-terminal" evidence="2">
    <location>
        <begin position="434"/>
        <end position="573"/>
    </location>
</feature>
<evidence type="ECO:0000313" key="3">
    <source>
        <dbReference type="EMBL" id="WOX24150.1"/>
    </source>
</evidence>
<dbReference type="EMBL" id="CP137573">
    <property type="protein sequence ID" value="WOX24150.1"/>
    <property type="molecule type" value="Genomic_DNA"/>
</dbReference>
<sequence length="590" mass="67131">MAIIKHAARQTLGQLIGANNPPVEVPDDSQRQYAWGKREVDTYWDDIQKFMRARRTGAKASSEYFIGPIVTITDDKVTTRSLLDGQQRLTTSTILIAAIRDTLGSMATTWAHVTANNIQRDYIARRDGRHSQPQYFLTLSLFDRDYFRDSIQNWNETTGKAAQTELPSRPSHKLIQDAYSSFKSHIFSALSMIPSEEDRIDWLETLRDCLVKGLVFVEVQTPTSSDANEVFETINSRGKDLSTVDLVRNFLMEKSRGEDEKNRVNTAWSSLLDGFERREEIEKFLRHFWVAGHGDVRSHSLYTTIRTELTERFEKAQPRYEVRTFAAELQNASGRYIELITSGTGMETLDSLLDEVKTLGADAVYPLLLAVSGRVDHNELAKITEALVSYYVRWTVVGRRESTLLEEKLFDLAKQVSSGTSVENAFQQVVSWTPDDAAFQADFEQAPIPRSTQARYLLTMIEQHLRRRDGVDDVVVAGSSTVHVEHIYPKSPEAKHRLNDHPAWVNRLGNQTLLHGRKNRIASNKPLPEKVEAYQSSSFLITREIDIDRLWSTSMSIWRTQGIEERQAELAKIAIDVWPIGQRQVAPSIG</sequence>
<organism evidence="3 4">
    <name type="scientific">Streptomyces solicathayae</name>
    <dbReference type="NCBI Taxonomy" id="3081768"/>
    <lineage>
        <taxon>Bacteria</taxon>
        <taxon>Bacillati</taxon>
        <taxon>Actinomycetota</taxon>
        <taxon>Actinomycetes</taxon>
        <taxon>Kitasatosporales</taxon>
        <taxon>Streptomycetaceae</taxon>
        <taxon>Streptomyces</taxon>
    </lineage>
</organism>
<dbReference type="PANTHER" id="PTHR35149:SF2">
    <property type="entry name" value="DUF262 DOMAIN-CONTAINING PROTEIN"/>
    <property type="match status" value="1"/>
</dbReference>
<dbReference type="Pfam" id="PF07510">
    <property type="entry name" value="GmrSD_C"/>
    <property type="match status" value="1"/>
</dbReference>
<name>A0ABZ0LXU9_9ACTN</name>
<evidence type="ECO:0000259" key="1">
    <source>
        <dbReference type="Pfam" id="PF03235"/>
    </source>
</evidence>
<keyword evidence="4" id="KW-1185">Reference proteome</keyword>
<dbReference type="InterPro" id="IPR004919">
    <property type="entry name" value="GmrSD_N"/>
</dbReference>
<dbReference type="InterPro" id="IPR011089">
    <property type="entry name" value="GmrSD_C"/>
</dbReference>
<accession>A0ABZ0LXU9</accession>
<feature type="domain" description="GmrSD restriction endonucleases N-terminal" evidence="1">
    <location>
        <begin position="23"/>
        <end position="252"/>
    </location>
</feature>
<dbReference type="Proteomes" id="UP001301731">
    <property type="component" value="Chromosome"/>
</dbReference>
<protein>
    <submittedName>
        <fullName evidence="3">DUF262 domain-containing protein</fullName>
    </submittedName>
</protein>
<reference evidence="3 4" key="1">
    <citation type="submission" date="2023-10" db="EMBL/GenBank/DDBJ databases">
        <title>The genome sequence of Streptomyces sp. HUAS YS2.</title>
        <authorList>
            <person name="Mo P."/>
        </authorList>
    </citation>
    <scope>NUCLEOTIDE SEQUENCE [LARGE SCALE GENOMIC DNA]</scope>
    <source>
        <strain evidence="3 4">HUAS YS2</strain>
    </source>
</reference>
<dbReference type="PANTHER" id="PTHR35149">
    <property type="entry name" value="SLL5132 PROTEIN"/>
    <property type="match status" value="1"/>
</dbReference>